<accession>A0A1W4WNZ9</accession>
<evidence type="ECO:0000259" key="4">
    <source>
        <dbReference type="Pfam" id="PF00061"/>
    </source>
</evidence>
<dbReference type="InterPro" id="IPR003057">
    <property type="entry name" value="Invtbrt_color"/>
</dbReference>
<proteinExistence type="inferred from homology"/>
<evidence type="ECO:0000256" key="2">
    <source>
        <dbReference type="ARBA" id="ARBA00023157"/>
    </source>
</evidence>
<dbReference type="PRINTS" id="PR01273">
    <property type="entry name" value="INVTBRTCOLOR"/>
</dbReference>
<dbReference type="GO" id="GO:0031409">
    <property type="term" value="F:pigment binding"/>
    <property type="evidence" value="ECO:0007669"/>
    <property type="project" value="InterPro"/>
</dbReference>
<evidence type="ECO:0000313" key="5">
    <source>
        <dbReference type="Proteomes" id="UP000192223"/>
    </source>
</evidence>
<keyword evidence="5" id="KW-1185">Reference proteome</keyword>
<dbReference type="KEGG" id="apln:108737336"/>
<evidence type="ECO:0000256" key="3">
    <source>
        <dbReference type="PIRNR" id="PIRNR036893"/>
    </source>
</evidence>
<dbReference type="Proteomes" id="UP000192223">
    <property type="component" value="Unplaced"/>
</dbReference>
<dbReference type="Gene3D" id="2.40.128.20">
    <property type="match status" value="1"/>
</dbReference>
<reference evidence="6" key="1">
    <citation type="submission" date="2025-08" db="UniProtKB">
        <authorList>
            <consortium name="RefSeq"/>
        </authorList>
    </citation>
    <scope>IDENTIFICATION</scope>
    <source>
        <tissue evidence="6">Entire body</tissue>
    </source>
</reference>
<dbReference type="Pfam" id="PF00061">
    <property type="entry name" value="Lipocalin"/>
    <property type="match status" value="1"/>
</dbReference>
<keyword evidence="3" id="KW-0732">Signal</keyword>
<dbReference type="PIRSF" id="PIRSF036893">
    <property type="entry name" value="Lipocalin_ApoD"/>
    <property type="match status" value="1"/>
</dbReference>
<protein>
    <submittedName>
        <fullName evidence="6">Apolipoprotein D-like</fullName>
    </submittedName>
</protein>
<dbReference type="GO" id="GO:0005737">
    <property type="term" value="C:cytoplasm"/>
    <property type="evidence" value="ECO:0007669"/>
    <property type="project" value="TreeGrafter"/>
</dbReference>
<dbReference type="InParanoid" id="A0A1W4WNZ9"/>
<dbReference type="OrthoDB" id="565904at2759"/>
<name>A0A1W4WNZ9_AGRPL</name>
<organism evidence="5 6">
    <name type="scientific">Agrilus planipennis</name>
    <name type="common">Emerald ash borer</name>
    <name type="synonym">Agrilus marcopoli</name>
    <dbReference type="NCBI Taxonomy" id="224129"/>
    <lineage>
        <taxon>Eukaryota</taxon>
        <taxon>Metazoa</taxon>
        <taxon>Ecdysozoa</taxon>
        <taxon>Arthropoda</taxon>
        <taxon>Hexapoda</taxon>
        <taxon>Insecta</taxon>
        <taxon>Pterygota</taxon>
        <taxon>Neoptera</taxon>
        <taxon>Endopterygota</taxon>
        <taxon>Coleoptera</taxon>
        <taxon>Polyphaga</taxon>
        <taxon>Elateriformia</taxon>
        <taxon>Buprestoidea</taxon>
        <taxon>Buprestidae</taxon>
        <taxon>Agrilinae</taxon>
        <taxon>Agrilus</taxon>
    </lineage>
</organism>
<dbReference type="GeneID" id="108737336"/>
<evidence type="ECO:0000256" key="1">
    <source>
        <dbReference type="ARBA" id="ARBA00006889"/>
    </source>
</evidence>
<feature type="signal peptide" evidence="3">
    <location>
        <begin position="1"/>
        <end position="19"/>
    </location>
</feature>
<feature type="domain" description="Lipocalin/cytosolic fatty-acid binding" evidence="4">
    <location>
        <begin position="43"/>
        <end position="184"/>
    </location>
</feature>
<feature type="chain" id="PRO_5013437858" evidence="3">
    <location>
        <begin position="20"/>
        <end position="224"/>
    </location>
</feature>
<dbReference type="PANTHER" id="PTHR10612">
    <property type="entry name" value="APOLIPOPROTEIN D"/>
    <property type="match status" value="1"/>
</dbReference>
<dbReference type="PANTHER" id="PTHR10612:SF34">
    <property type="entry name" value="APOLIPOPROTEIN D"/>
    <property type="match status" value="1"/>
</dbReference>
<dbReference type="RefSeq" id="XP_018325649.1">
    <property type="nucleotide sequence ID" value="XM_018470147.2"/>
</dbReference>
<gene>
    <name evidence="6" type="primary">LOC108737336</name>
</gene>
<comment type="similarity">
    <text evidence="1 3">Belongs to the calycin superfamily. Lipocalin family.</text>
</comment>
<dbReference type="GO" id="GO:0006629">
    <property type="term" value="P:lipid metabolic process"/>
    <property type="evidence" value="ECO:0007669"/>
    <property type="project" value="TreeGrafter"/>
</dbReference>
<sequence>MRLYYASFCTLMFISLTVAQVPSLGWCPEYVPMNDFDIERFLGKWYEQERYFTFSEVASRCVVTDYARAPSGKIFVSNEITSRLTGIKRVIAGEVGVVGKDGEGQITIKYATTPISTETKLKVLETDYDNFAVVWSCSGIGPVHTESAWVMTRERLPSGQVLQKAYGILDKYRINRTFFIKTDQEGCALAASDLNAVNGLTPTATVLQTTGAEQKSTESKEKVP</sequence>
<keyword evidence="2" id="KW-1015">Disulfide bond</keyword>
<dbReference type="AlphaFoldDB" id="A0A1W4WNZ9"/>
<dbReference type="InterPro" id="IPR022271">
    <property type="entry name" value="Lipocalin_ApoD"/>
</dbReference>
<dbReference type="FunFam" id="2.40.128.20:FF:000026">
    <property type="entry name" value="Apolipoprotein D-like Protein"/>
    <property type="match status" value="1"/>
</dbReference>
<dbReference type="STRING" id="224129.A0A1W4WNZ9"/>
<evidence type="ECO:0000313" key="6">
    <source>
        <dbReference type="RefSeq" id="XP_018325649.1"/>
    </source>
</evidence>
<dbReference type="InterPro" id="IPR012674">
    <property type="entry name" value="Calycin"/>
</dbReference>
<dbReference type="SUPFAM" id="SSF50814">
    <property type="entry name" value="Lipocalins"/>
    <property type="match status" value="1"/>
</dbReference>
<dbReference type="InterPro" id="IPR000566">
    <property type="entry name" value="Lipocln_cytosolic_FA-bd_dom"/>
</dbReference>
<dbReference type="GO" id="GO:0000302">
    <property type="term" value="P:response to reactive oxygen species"/>
    <property type="evidence" value="ECO:0007669"/>
    <property type="project" value="TreeGrafter"/>
</dbReference>